<dbReference type="KEGG" id="tsph:KIH39_04550"/>
<reference evidence="11" key="1">
    <citation type="submission" date="2021-05" db="EMBL/GenBank/DDBJ databases">
        <title>Complete genome sequence of the cellulolytic planctomycete Telmatocola sphagniphila SP2T and characterization of the first cellulase from planctomycetes.</title>
        <authorList>
            <person name="Rakitin A.L."/>
            <person name="Beletsky A.V."/>
            <person name="Naumoff D.G."/>
            <person name="Kulichevskaya I.S."/>
            <person name="Mardanov A.V."/>
            <person name="Ravin N.V."/>
            <person name="Dedysh S.N."/>
        </authorList>
    </citation>
    <scope>NUCLEOTIDE SEQUENCE</scope>
    <source>
        <strain evidence="11">SP2T</strain>
    </source>
</reference>
<keyword evidence="7 10" id="KW-1133">Transmembrane helix</keyword>
<feature type="transmembrane region" description="Helical" evidence="10">
    <location>
        <begin position="342"/>
        <end position="361"/>
    </location>
</feature>
<evidence type="ECO:0000256" key="3">
    <source>
        <dbReference type="ARBA" id="ARBA00022448"/>
    </source>
</evidence>
<dbReference type="Proteomes" id="UP000676194">
    <property type="component" value="Chromosome"/>
</dbReference>
<sequence length="1069" mass="115985">MISRFFIDRPIFANVIAILTILFGVVALQRLPVERYPSITPPTVVVSTTYPGANAKVVADTVAAPIEQQINGVENMMYMSSTSSSDGSYSLTITFEIGTNIDAAQVLVQNRLSVAQPNLPDEVKRQGIIVNKQSSNILLVISLTSESGKFDPIFLSNYANLKLRDELSRVKGVGDVQIKGAGNYAMRVWLDPDKMASRQLTTQDVSAALSRQNVQVAAGQIGQPPNPTGQSFQLTVTTLGRLSEASEFEGIVVKSGTNGQIVYLRDIARVELGSQSYDTFETKSGFHAANLLVFQLPGSNANDVAYRVRETMKKIAPSLPEGLMYDIPFDTTKFVSAAIKNVYGTLIEAGVLVLIVILVFLQNWRALLVPATTVPVTIIGAFSFLYIFGFSINLLTLFALILAIGIVVDDAIVIVENASHHIEMGEAPREATIKAMNEVTGPVIAITFVLMAVFVPTAFLSGITGQMYRQFALTIAATALISAINALSLKPAQCALWLKPAKRGIFSKVFDFFYRPIEGAYAWSIRIMLRVWWLALIVFVGLVGFTGWWYQTLPTGFLPTEDEGYAIIAVQLPDGASLDRTNEVAERINKVCARYREKGALENWFVLGGTSLLDGTAAPNGATAFVTWTDWALRTTPEMQQQALVQALQMEFFGIQEAFIFVIVPPSIQGLGFSGGFEMKIEDREGVGLETLQERTQAVIDAAIRHPEIAPPPAIRSTFRAGVPQVYLNIDRVKVEKMGVLLSDVFAALQANLGSIYVNDFNKFDRTYQVRVQADAQYRSDPTLLRRLEVRNRSGGRVPLGTLMTVESRVGPLALTRYNLYPTATISGATKPGFSSGQGLNAMEAAAKETLPPSMGFEWTSIAFQEKRVSGEEVLVFGLAVLLVYLVLAAQYESWLLPLAVILVVPLGLLGVVAGVQIRGLDNNIYTQIGVVLIIALASKNAILIVEFARELRLAGRSIRQAAVEAARLRFRPILMTSIAFILGVVPLVRATGAGAASRQALGTAVFGGMITSTFLAIFFVPVFYVAVQGFIELLSGPPKPVPGSNTETSHNHNGSANSVSSNATNVPT</sequence>
<evidence type="ECO:0000256" key="10">
    <source>
        <dbReference type="SAM" id="Phobius"/>
    </source>
</evidence>
<evidence type="ECO:0000313" key="12">
    <source>
        <dbReference type="Proteomes" id="UP000676194"/>
    </source>
</evidence>
<gene>
    <name evidence="11" type="ORF">KIH39_04550</name>
</gene>
<keyword evidence="6 10" id="KW-0812">Transmembrane</keyword>
<feature type="transmembrane region" description="Helical" evidence="10">
    <location>
        <begin position="12"/>
        <end position="31"/>
    </location>
</feature>
<dbReference type="Pfam" id="PF00873">
    <property type="entry name" value="ACR_tran"/>
    <property type="match status" value="1"/>
</dbReference>
<dbReference type="InterPro" id="IPR027463">
    <property type="entry name" value="AcrB_DN_DC_subdom"/>
</dbReference>
<organism evidence="11 12">
    <name type="scientific">Telmatocola sphagniphila</name>
    <dbReference type="NCBI Taxonomy" id="1123043"/>
    <lineage>
        <taxon>Bacteria</taxon>
        <taxon>Pseudomonadati</taxon>
        <taxon>Planctomycetota</taxon>
        <taxon>Planctomycetia</taxon>
        <taxon>Gemmatales</taxon>
        <taxon>Gemmataceae</taxon>
    </lineage>
</organism>
<protein>
    <submittedName>
        <fullName evidence="11">Multidrug efflux RND transporter permease subunit</fullName>
    </submittedName>
</protein>
<dbReference type="InterPro" id="IPR001036">
    <property type="entry name" value="Acrflvin-R"/>
</dbReference>
<keyword evidence="3" id="KW-0813">Transport</keyword>
<feature type="transmembrane region" description="Helical" evidence="10">
    <location>
        <begin position="368"/>
        <end position="388"/>
    </location>
</feature>
<evidence type="ECO:0000256" key="8">
    <source>
        <dbReference type="ARBA" id="ARBA00023136"/>
    </source>
</evidence>
<feature type="transmembrane region" description="Helical" evidence="10">
    <location>
        <begin position="439"/>
        <end position="459"/>
    </location>
</feature>
<dbReference type="FunFam" id="1.20.1640.10:FF:000001">
    <property type="entry name" value="Efflux pump membrane transporter"/>
    <property type="match status" value="1"/>
</dbReference>
<evidence type="ECO:0000256" key="4">
    <source>
        <dbReference type="ARBA" id="ARBA00022475"/>
    </source>
</evidence>
<dbReference type="SUPFAM" id="SSF82866">
    <property type="entry name" value="Multidrug efflux transporter AcrB transmembrane domain"/>
    <property type="match status" value="2"/>
</dbReference>
<dbReference type="SUPFAM" id="SSF82714">
    <property type="entry name" value="Multidrug efflux transporter AcrB TolC docking domain, DN and DC subdomains"/>
    <property type="match status" value="2"/>
</dbReference>
<accession>A0A8E6B7A1</accession>
<keyword evidence="4" id="KW-1003">Cell membrane</keyword>
<evidence type="ECO:0000256" key="7">
    <source>
        <dbReference type="ARBA" id="ARBA00022989"/>
    </source>
</evidence>
<dbReference type="Gene3D" id="3.30.70.1440">
    <property type="entry name" value="Multidrug efflux transporter AcrB pore domain"/>
    <property type="match status" value="1"/>
</dbReference>
<dbReference type="SUPFAM" id="SSF82693">
    <property type="entry name" value="Multidrug efflux transporter AcrB pore domain, PN1, PN2, PC1 and PC2 subdomains"/>
    <property type="match status" value="4"/>
</dbReference>
<comment type="similarity">
    <text evidence="2">Belongs to the resistance-nodulation-cell division (RND) (TC 2.A.6) family.</text>
</comment>
<dbReference type="GO" id="GO:0015562">
    <property type="term" value="F:efflux transmembrane transporter activity"/>
    <property type="evidence" value="ECO:0007669"/>
    <property type="project" value="InterPro"/>
</dbReference>
<evidence type="ECO:0000256" key="6">
    <source>
        <dbReference type="ARBA" id="ARBA00022692"/>
    </source>
</evidence>
<dbReference type="GO" id="GO:0009636">
    <property type="term" value="P:response to toxic substance"/>
    <property type="evidence" value="ECO:0007669"/>
    <property type="project" value="UniProtKB-ARBA"/>
</dbReference>
<dbReference type="GO" id="GO:0005886">
    <property type="term" value="C:plasma membrane"/>
    <property type="evidence" value="ECO:0007669"/>
    <property type="project" value="UniProtKB-SubCell"/>
</dbReference>
<dbReference type="PRINTS" id="PR00702">
    <property type="entry name" value="ACRIFLAVINRP"/>
</dbReference>
<dbReference type="AlphaFoldDB" id="A0A8E6B7A1"/>
<feature type="transmembrane region" description="Helical" evidence="10">
    <location>
        <begin position="531"/>
        <end position="550"/>
    </location>
</feature>
<feature type="transmembrane region" description="Helical" evidence="10">
    <location>
        <begin position="925"/>
        <end position="948"/>
    </location>
</feature>
<feature type="compositionally biased region" description="Low complexity" evidence="9">
    <location>
        <begin position="1052"/>
        <end position="1069"/>
    </location>
</feature>
<dbReference type="PANTHER" id="PTHR32063:SF11">
    <property type="entry name" value="CATION OR DRUG EFFLUX SYSTEM PROTEIN"/>
    <property type="match status" value="1"/>
</dbReference>
<evidence type="ECO:0000256" key="9">
    <source>
        <dbReference type="SAM" id="MobiDB-lite"/>
    </source>
</evidence>
<evidence type="ECO:0000256" key="2">
    <source>
        <dbReference type="ARBA" id="ARBA00010942"/>
    </source>
</evidence>
<keyword evidence="8 10" id="KW-0472">Membrane</keyword>
<comment type="subcellular location">
    <subcellularLocation>
        <location evidence="1">Cell inner membrane</location>
        <topology evidence="1">Multi-pass membrane protein</topology>
    </subcellularLocation>
</comment>
<dbReference type="Gene3D" id="1.20.1640.10">
    <property type="entry name" value="Multidrug efflux transporter AcrB transmembrane domain"/>
    <property type="match status" value="2"/>
</dbReference>
<dbReference type="RefSeq" id="WP_213498083.1">
    <property type="nucleotide sequence ID" value="NZ_CP074694.1"/>
</dbReference>
<dbReference type="Gene3D" id="3.30.70.1430">
    <property type="entry name" value="Multidrug efflux transporter AcrB pore domain"/>
    <property type="match status" value="2"/>
</dbReference>
<feature type="transmembrane region" description="Helical" evidence="10">
    <location>
        <begin position="394"/>
        <end position="418"/>
    </location>
</feature>
<evidence type="ECO:0000256" key="1">
    <source>
        <dbReference type="ARBA" id="ARBA00004429"/>
    </source>
</evidence>
<dbReference type="EMBL" id="CP074694">
    <property type="protein sequence ID" value="QVL33193.1"/>
    <property type="molecule type" value="Genomic_DNA"/>
</dbReference>
<evidence type="ECO:0000256" key="5">
    <source>
        <dbReference type="ARBA" id="ARBA00022519"/>
    </source>
</evidence>
<keyword evidence="5" id="KW-0997">Cell inner membrane</keyword>
<proteinExistence type="inferred from homology"/>
<dbReference type="PANTHER" id="PTHR32063">
    <property type="match status" value="1"/>
</dbReference>
<keyword evidence="12" id="KW-1185">Reference proteome</keyword>
<dbReference type="NCBIfam" id="TIGR00915">
    <property type="entry name" value="2A0602"/>
    <property type="match status" value="1"/>
</dbReference>
<dbReference type="FunFam" id="3.30.70.1430:FF:000001">
    <property type="entry name" value="Efflux pump membrane transporter"/>
    <property type="match status" value="1"/>
</dbReference>
<dbReference type="NCBIfam" id="NF000282">
    <property type="entry name" value="RND_permease_1"/>
    <property type="match status" value="1"/>
</dbReference>
<feature type="transmembrane region" description="Helical" evidence="10">
    <location>
        <begin position="899"/>
        <end position="919"/>
    </location>
</feature>
<feature type="region of interest" description="Disordered" evidence="9">
    <location>
        <begin position="1042"/>
        <end position="1069"/>
    </location>
</feature>
<name>A0A8E6B7A1_9BACT</name>
<feature type="transmembrane region" description="Helical" evidence="10">
    <location>
        <begin position="1001"/>
        <end position="1028"/>
    </location>
</feature>
<dbReference type="InterPro" id="IPR004764">
    <property type="entry name" value="MdtF-like"/>
</dbReference>
<dbReference type="Gene3D" id="3.30.70.1320">
    <property type="entry name" value="Multidrug efflux transporter AcrB pore domain like"/>
    <property type="match status" value="1"/>
</dbReference>
<feature type="transmembrane region" description="Helical" evidence="10">
    <location>
        <begin position="874"/>
        <end position="892"/>
    </location>
</feature>
<feature type="transmembrane region" description="Helical" evidence="10">
    <location>
        <begin position="969"/>
        <end position="989"/>
    </location>
</feature>
<evidence type="ECO:0000313" key="11">
    <source>
        <dbReference type="EMBL" id="QVL33193.1"/>
    </source>
</evidence>
<dbReference type="GO" id="GO:0042910">
    <property type="term" value="F:xenobiotic transmembrane transporter activity"/>
    <property type="evidence" value="ECO:0007669"/>
    <property type="project" value="TreeGrafter"/>
</dbReference>
<feature type="transmembrane region" description="Helical" evidence="10">
    <location>
        <begin position="471"/>
        <end position="489"/>
    </location>
</feature>
<dbReference type="Gene3D" id="3.30.2090.10">
    <property type="entry name" value="Multidrug efflux transporter AcrB TolC docking domain, DN and DC subdomains"/>
    <property type="match status" value="2"/>
</dbReference>